<name>E3N860_CAERE</name>
<dbReference type="AlphaFoldDB" id="E3N860"/>
<protein>
    <submittedName>
        <fullName evidence="1">Uncharacterized protein</fullName>
    </submittedName>
</protein>
<sequence length="500" mass="57247">MSDQSIDTTAENFVDVDQLVFDDNGTTDEISLSSGTERHIDTKKVEKVIDLSSRFLELGKLVFKDVAVAVGNIVGVGNVIKAILKFVPDKPDPVYGKLKNLESKMDELTELISTKFDDMKAFITEVNFYVEVMSPASNLMMLMRDCMKHPDDQAVENFLEAYARHPPLIMAYSVLSLLEYNSTNPLKMSMDADPVKRKSTFNKWYDIIDDVLGEFLILEAFGSGLLEKKNTYNCHRIIEKTEELFKKVEQWKEEYKLPGVMEKLLNENSKLNNDNKADKMKEILGDILTNDAFYLGVFNKWERDRYLHYSFDLFNQNQLIELYGPGDGNAFIYRSRKANTVEEKWLALIKEEVKNVKFDVEEYKKNPKDYPSKLTLQIHNSGFICVMGQLGEVIKPVNCDRNGGEPGYHRLMYSEKDKNGKRAHRELIMLSSYLEHDAINPMKASQSSKGEELAQCVMGILLFLDAFYIGLTGQYDDTAELRREVRVVLGKMDKLSHLGI</sequence>
<dbReference type="PANTHER" id="PTHR31464">
    <property type="entry name" value="PROTEIN CBG01266"/>
    <property type="match status" value="1"/>
</dbReference>
<gene>
    <name evidence="1" type="ORF">CRE_15657</name>
</gene>
<dbReference type="EMBL" id="DS268554">
    <property type="protein sequence ID" value="EFO89304.1"/>
    <property type="molecule type" value="Genomic_DNA"/>
</dbReference>
<organism evidence="2">
    <name type="scientific">Caenorhabditis remanei</name>
    <name type="common">Caenorhabditis vulgaris</name>
    <dbReference type="NCBI Taxonomy" id="31234"/>
    <lineage>
        <taxon>Eukaryota</taxon>
        <taxon>Metazoa</taxon>
        <taxon>Ecdysozoa</taxon>
        <taxon>Nematoda</taxon>
        <taxon>Chromadorea</taxon>
        <taxon>Rhabditida</taxon>
        <taxon>Rhabditina</taxon>
        <taxon>Rhabditomorpha</taxon>
        <taxon>Rhabditoidea</taxon>
        <taxon>Rhabditidae</taxon>
        <taxon>Peloderinae</taxon>
        <taxon>Caenorhabditis</taxon>
    </lineage>
</organism>
<dbReference type="PANTHER" id="PTHR31464:SF3">
    <property type="entry name" value="AAA DOMAIN-CONTAINING PROTEIN-RELATED"/>
    <property type="match status" value="1"/>
</dbReference>
<dbReference type="HOGENOM" id="CLU_040461_1_1_1"/>
<dbReference type="STRING" id="31234.E3N860"/>
<evidence type="ECO:0000313" key="2">
    <source>
        <dbReference type="Proteomes" id="UP000008281"/>
    </source>
</evidence>
<reference evidence="1" key="1">
    <citation type="submission" date="2007-07" db="EMBL/GenBank/DDBJ databases">
        <title>PCAP assembly of the Caenorhabditis remanei genome.</title>
        <authorList>
            <consortium name="The Caenorhabditis remanei Sequencing Consortium"/>
            <person name="Wilson R.K."/>
        </authorList>
    </citation>
    <scope>NUCLEOTIDE SEQUENCE [LARGE SCALE GENOMIC DNA]</scope>
    <source>
        <strain evidence="1">PB4641</strain>
    </source>
</reference>
<dbReference type="InParanoid" id="E3N860"/>
<dbReference type="OMA" id="ITEVNFY"/>
<keyword evidence="2" id="KW-1185">Reference proteome</keyword>
<evidence type="ECO:0000313" key="1">
    <source>
        <dbReference type="EMBL" id="EFO89304.1"/>
    </source>
</evidence>
<dbReference type="OrthoDB" id="5789346at2759"/>
<dbReference type="eggNOG" id="ENOG502TJGV">
    <property type="taxonomic scope" value="Eukaryota"/>
</dbReference>
<dbReference type="InterPro" id="IPR007767">
    <property type="entry name" value="DUF684"/>
</dbReference>
<proteinExistence type="predicted"/>
<dbReference type="Proteomes" id="UP000008281">
    <property type="component" value="Unassembled WGS sequence"/>
</dbReference>
<dbReference type="Pfam" id="PF05075">
    <property type="entry name" value="DUF684"/>
    <property type="match status" value="1"/>
</dbReference>
<accession>E3N860</accession>